<dbReference type="EMBL" id="PQIB02000011">
    <property type="protein sequence ID" value="RLM84295.1"/>
    <property type="molecule type" value="Genomic_DNA"/>
</dbReference>
<name>A0A3L6QNK6_PANMI</name>
<proteinExistence type="predicted"/>
<dbReference type="Proteomes" id="UP000275267">
    <property type="component" value="Unassembled WGS sequence"/>
</dbReference>
<dbReference type="AlphaFoldDB" id="A0A3L6QNK6"/>
<evidence type="ECO:0000313" key="1">
    <source>
        <dbReference type="EMBL" id="RLM84295.1"/>
    </source>
</evidence>
<sequence length="99" mass="10555">MQGAGAAGIKRPNYLEWELEGAGAAGMFGLVIGSLPCVDDHATLCSPQLSLQLRCLTAQSGDGQAAAACPADEQLQLQHIDGKKFLKRGKCYFDYLLLE</sequence>
<evidence type="ECO:0000313" key="2">
    <source>
        <dbReference type="Proteomes" id="UP000275267"/>
    </source>
</evidence>
<reference evidence="2" key="1">
    <citation type="journal article" date="2019" name="Nat. Commun.">
        <title>The genome of broomcorn millet.</title>
        <authorList>
            <person name="Zou C."/>
            <person name="Miki D."/>
            <person name="Li D."/>
            <person name="Tang Q."/>
            <person name="Xiao L."/>
            <person name="Rajput S."/>
            <person name="Deng P."/>
            <person name="Jia W."/>
            <person name="Huang R."/>
            <person name="Zhang M."/>
            <person name="Sun Y."/>
            <person name="Hu J."/>
            <person name="Fu X."/>
            <person name="Schnable P.S."/>
            <person name="Li F."/>
            <person name="Zhang H."/>
            <person name="Feng B."/>
            <person name="Zhu X."/>
            <person name="Liu R."/>
            <person name="Schnable J.C."/>
            <person name="Zhu J.-K."/>
            <person name="Zhang H."/>
        </authorList>
    </citation>
    <scope>NUCLEOTIDE SEQUENCE [LARGE SCALE GENOMIC DNA]</scope>
</reference>
<comment type="caution">
    <text evidence="1">The sequence shown here is derived from an EMBL/GenBank/DDBJ whole genome shotgun (WGS) entry which is preliminary data.</text>
</comment>
<protein>
    <submittedName>
        <fullName evidence="1">Uncharacterized protein</fullName>
    </submittedName>
</protein>
<organism evidence="1 2">
    <name type="scientific">Panicum miliaceum</name>
    <name type="common">Proso millet</name>
    <name type="synonym">Broomcorn millet</name>
    <dbReference type="NCBI Taxonomy" id="4540"/>
    <lineage>
        <taxon>Eukaryota</taxon>
        <taxon>Viridiplantae</taxon>
        <taxon>Streptophyta</taxon>
        <taxon>Embryophyta</taxon>
        <taxon>Tracheophyta</taxon>
        <taxon>Spermatophyta</taxon>
        <taxon>Magnoliopsida</taxon>
        <taxon>Liliopsida</taxon>
        <taxon>Poales</taxon>
        <taxon>Poaceae</taxon>
        <taxon>PACMAD clade</taxon>
        <taxon>Panicoideae</taxon>
        <taxon>Panicodae</taxon>
        <taxon>Paniceae</taxon>
        <taxon>Panicinae</taxon>
        <taxon>Panicum</taxon>
        <taxon>Panicum sect. Panicum</taxon>
    </lineage>
</organism>
<accession>A0A3L6QNK6</accession>
<gene>
    <name evidence="1" type="ORF">C2845_PM04G16110</name>
</gene>
<keyword evidence="2" id="KW-1185">Reference proteome</keyword>